<evidence type="ECO:0000313" key="2">
    <source>
        <dbReference type="EMBL" id="GAA1640799.1"/>
    </source>
</evidence>
<name>A0ABP4R8I7_9ACTN</name>
<keyword evidence="3" id="KW-1185">Reference proteome</keyword>
<accession>A0ABP4R8I7</accession>
<feature type="region of interest" description="Disordered" evidence="1">
    <location>
        <begin position="1"/>
        <end position="79"/>
    </location>
</feature>
<feature type="compositionally biased region" description="Gly residues" evidence="1">
    <location>
        <begin position="17"/>
        <end position="27"/>
    </location>
</feature>
<comment type="caution">
    <text evidence="2">The sequence shown here is derived from an EMBL/GenBank/DDBJ whole genome shotgun (WGS) entry which is preliminary data.</text>
</comment>
<organism evidence="2 3">
    <name type="scientific">Nonomuraea maheshkhaliensis</name>
    <dbReference type="NCBI Taxonomy" id="419590"/>
    <lineage>
        <taxon>Bacteria</taxon>
        <taxon>Bacillati</taxon>
        <taxon>Actinomycetota</taxon>
        <taxon>Actinomycetes</taxon>
        <taxon>Streptosporangiales</taxon>
        <taxon>Streptosporangiaceae</taxon>
        <taxon>Nonomuraea</taxon>
    </lineage>
</organism>
<reference evidence="3" key="1">
    <citation type="journal article" date="2019" name="Int. J. Syst. Evol. Microbiol.">
        <title>The Global Catalogue of Microorganisms (GCM) 10K type strain sequencing project: providing services to taxonomists for standard genome sequencing and annotation.</title>
        <authorList>
            <consortium name="The Broad Institute Genomics Platform"/>
            <consortium name="The Broad Institute Genome Sequencing Center for Infectious Disease"/>
            <person name="Wu L."/>
            <person name="Ma J."/>
        </authorList>
    </citation>
    <scope>NUCLEOTIDE SEQUENCE [LARGE SCALE GENOMIC DNA]</scope>
    <source>
        <strain evidence="3">JCM 13929</strain>
    </source>
</reference>
<dbReference type="EMBL" id="BAAAMU010000028">
    <property type="protein sequence ID" value="GAA1640799.1"/>
    <property type="molecule type" value="Genomic_DNA"/>
</dbReference>
<dbReference type="Proteomes" id="UP001500064">
    <property type="component" value="Unassembled WGS sequence"/>
</dbReference>
<feature type="compositionally biased region" description="Basic and acidic residues" evidence="1">
    <location>
        <begin position="31"/>
        <end position="48"/>
    </location>
</feature>
<protein>
    <submittedName>
        <fullName evidence="2">Uncharacterized protein</fullName>
    </submittedName>
</protein>
<evidence type="ECO:0000256" key="1">
    <source>
        <dbReference type="SAM" id="MobiDB-lite"/>
    </source>
</evidence>
<evidence type="ECO:0000313" key="3">
    <source>
        <dbReference type="Proteomes" id="UP001500064"/>
    </source>
</evidence>
<sequence length="79" mass="7928">MRPAQAGEDLGPDPGRVGAGEGAGGAVAGHDAVEDAIQRVEDVRDDRANPAGPAYLPAARPYDKGGAPSGDAIPQEVPR</sequence>
<proteinExistence type="predicted"/>
<gene>
    <name evidence="2" type="ORF">GCM10009733_042370</name>
</gene>